<sequence length="428" mass="48108">RRLKCYHCPFDGCEKAFNRPCRLEEHIRSHNNERPFACEHEGCTKTFLRQTHLNRHIKDQHDNERNHECDWPGCGKMFGTATRLRRHREVHENKFYCTDYPPCNETFRKHSTLQRHILNAHLGEKAFRCNHVDEETGEKCTQAYDTAASLRAHQGRVHGGSRYFCTECMPDANSQPSSEQKVETPTPPASFATYALLQAHIKVVHPPTCAHCSLTCSTHRQLQAHIDLAHSGVPLSARRKYTCPYPSCGQGFTKQGNLNVHIQSSHKGVRNFVCGTTDLSSSRTPEIRAWTAHNACDRAFGSKGNLEEHIRTQHLGLEGSRKAKARAKAEASGQTFDDRPQGRPRKQQKRGDAAVDTATLLTGAGYAEQSGRSIACVRPDCPHRFHRDYDLELHCRSAHGMAEVEIAEAVAERDALAGGKFWIGGADE</sequence>
<dbReference type="Pfam" id="PF00096">
    <property type="entry name" value="zf-C2H2"/>
    <property type="match status" value="3"/>
</dbReference>
<proteinExistence type="predicted"/>
<feature type="region of interest" description="Disordered" evidence="9">
    <location>
        <begin position="313"/>
        <end position="354"/>
    </location>
</feature>
<dbReference type="PROSITE" id="PS00028">
    <property type="entry name" value="ZINC_FINGER_C2H2_1"/>
    <property type="match status" value="5"/>
</dbReference>
<evidence type="ECO:0000256" key="8">
    <source>
        <dbReference type="PROSITE-ProRule" id="PRU00042"/>
    </source>
</evidence>
<keyword evidence="2" id="KW-0479">Metal-binding</keyword>
<evidence type="ECO:0000256" key="2">
    <source>
        <dbReference type="ARBA" id="ARBA00022723"/>
    </source>
</evidence>
<accession>A0A9P4LZD3</accession>
<dbReference type="AlphaFoldDB" id="A0A9P4LZD3"/>
<keyword evidence="7" id="KW-0539">Nucleus</keyword>
<keyword evidence="6" id="KW-0804">Transcription</keyword>
<dbReference type="Proteomes" id="UP000799776">
    <property type="component" value="Unassembled WGS sequence"/>
</dbReference>
<name>A0A9P4LZD3_9PEZI</name>
<organism evidence="11 12">
    <name type="scientific">Saccharata proteae CBS 121410</name>
    <dbReference type="NCBI Taxonomy" id="1314787"/>
    <lineage>
        <taxon>Eukaryota</taxon>
        <taxon>Fungi</taxon>
        <taxon>Dikarya</taxon>
        <taxon>Ascomycota</taxon>
        <taxon>Pezizomycotina</taxon>
        <taxon>Dothideomycetes</taxon>
        <taxon>Dothideomycetes incertae sedis</taxon>
        <taxon>Botryosphaeriales</taxon>
        <taxon>Saccharataceae</taxon>
        <taxon>Saccharata</taxon>
    </lineage>
</organism>
<dbReference type="EMBL" id="ML978712">
    <property type="protein sequence ID" value="KAF2090940.1"/>
    <property type="molecule type" value="Genomic_DNA"/>
</dbReference>
<dbReference type="Gene3D" id="3.30.160.60">
    <property type="entry name" value="Classic Zinc Finger"/>
    <property type="match status" value="5"/>
</dbReference>
<reference evidence="11" key="1">
    <citation type="journal article" date="2020" name="Stud. Mycol.">
        <title>101 Dothideomycetes genomes: a test case for predicting lifestyles and emergence of pathogens.</title>
        <authorList>
            <person name="Haridas S."/>
            <person name="Albert R."/>
            <person name="Binder M."/>
            <person name="Bloem J."/>
            <person name="Labutti K."/>
            <person name="Salamov A."/>
            <person name="Andreopoulos B."/>
            <person name="Baker S."/>
            <person name="Barry K."/>
            <person name="Bills G."/>
            <person name="Bluhm B."/>
            <person name="Cannon C."/>
            <person name="Castanera R."/>
            <person name="Culley D."/>
            <person name="Daum C."/>
            <person name="Ezra D."/>
            <person name="Gonzalez J."/>
            <person name="Henrissat B."/>
            <person name="Kuo A."/>
            <person name="Liang C."/>
            <person name="Lipzen A."/>
            <person name="Lutzoni F."/>
            <person name="Magnuson J."/>
            <person name="Mondo S."/>
            <person name="Nolan M."/>
            <person name="Ohm R."/>
            <person name="Pangilinan J."/>
            <person name="Park H.-J."/>
            <person name="Ramirez L."/>
            <person name="Alfaro M."/>
            <person name="Sun H."/>
            <person name="Tritt A."/>
            <person name="Yoshinaga Y."/>
            <person name="Zwiers L.-H."/>
            <person name="Turgeon B."/>
            <person name="Goodwin S."/>
            <person name="Spatafora J."/>
            <person name="Crous P."/>
            <person name="Grigoriev I."/>
        </authorList>
    </citation>
    <scope>NUCLEOTIDE SEQUENCE</scope>
    <source>
        <strain evidence="11">CBS 121410</strain>
    </source>
</reference>
<dbReference type="PROSITE" id="PS50157">
    <property type="entry name" value="ZINC_FINGER_C2H2_2"/>
    <property type="match status" value="6"/>
</dbReference>
<evidence type="ECO:0000256" key="9">
    <source>
        <dbReference type="SAM" id="MobiDB-lite"/>
    </source>
</evidence>
<keyword evidence="12" id="KW-1185">Reference proteome</keyword>
<dbReference type="InterPro" id="IPR036236">
    <property type="entry name" value="Znf_C2H2_sf"/>
</dbReference>
<gene>
    <name evidence="11" type="ORF">K490DRAFT_10419</name>
</gene>
<evidence type="ECO:0000313" key="11">
    <source>
        <dbReference type="EMBL" id="KAF2090940.1"/>
    </source>
</evidence>
<protein>
    <recommendedName>
        <fullName evidence="10">C2H2-type domain-containing protein</fullName>
    </recommendedName>
</protein>
<dbReference type="PANTHER" id="PTHR46179">
    <property type="entry name" value="ZINC FINGER PROTEIN"/>
    <property type="match status" value="1"/>
</dbReference>
<evidence type="ECO:0000256" key="5">
    <source>
        <dbReference type="ARBA" id="ARBA00023015"/>
    </source>
</evidence>
<dbReference type="InterPro" id="IPR051061">
    <property type="entry name" value="Zinc_finger_trans_reg"/>
</dbReference>
<dbReference type="GO" id="GO:0005634">
    <property type="term" value="C:nucleus"/>
    <property type="evidence" value="ECO:0007669"/>
    <property type="project" value="UniProtKB-SubCell"/>
</dbReference>
<evidence type="ECO:0000259" key="10">
    <source>
        <dbReference type="PROSITE" id="PS50157"/>
    </source>
</evidence>
<evidence type="ECO:0000256" key="3">
    <source>
        <dbReference type="ARBA" id="ARBA00022771"/>
    </source>
</evidence>
<dbReference type="GO" id="GO:0006357">
    <property type="term" value="P:regulation of transcription by RNA polymerase II"/>
    <property type="evidence" value="ECO:0007669"/>
    <property type="project" value="TreeGrafter"/>
</dbReference>
<feature type="domain" description="C2H2-type" evidence="10">
    <location>
        <begin position="95"/>
        <end position="126"/>
    </location>
</feature>
<feature type="domain" description="C2H2-type" evidence="10">
    <location>
        <begin position="127"/>
        <end position="163"/>
    </location>
</feature>
<evidence type="ECO:0000313" key="12">
    <source>
        <dbReference type="Proteomes" id="UP000799776"/>
    </source>
</evidence>
<keyword evidence="3 8" id="KW-0863">Zinc-finger</keyword>
<keyword evidence="4" id="KW-0862">Zinc</keyword>
<feature type="domain" description="C2H2-type" evidence="10">
    <location>
        <begin position="67"/>
        <end position="96"/>
    </location>
</feature>
<dbReference type="PANTHER" id="PTHR46179:SF13">
    <property type="entry name" value="C2H2-TYPE DOMAIN-CONTAINING PROTEIN"/>
    <property type="match status" value="1"/>
</dbReference>
<evidence type="ECO:0000256" key="6">
    <source>
        <dbReference type="ARBA" id="ARBA00023163"/>
    </source>
</evidence>
<feature type="non-terminal residue" evidence="11">
    <location>
        <position position="1"/>
    </location>
</feature>
<dbReference type="InterPro" id="IPR013087">
    <property type="entry name" value="Znf_C2H2_type"/>
</dbReference>
<evidence type="ECO:0000256" key="4">
    <source>
        <dbReference type="ARBA" id="ARBA00022833"/>
    </source>
</evidence>
<dbReference type="GO" id="GO:0008270">
    <property type="term" value="F:zinc ion binding"/>
    <property type="evidence" value="ECO:0007669"/>
    <property type="project" value="UniProtKB-KW"/>
</dbReference>
<feature type="domain" description="C2H2-type" evidence="10">
    <location>
        <begin position="241"/>
        <end position="271"/>
    </location>
</feature>
<feature type="domain" description="C2H2-type" evidence="10">
    <location>
        <begin position="36"/>
        <end position="66"/>
    </location>
</feature>
<feature type="domain" description="C2H2-type" evidence="10">
    <location>
        <begin position="6"/>
        <end position="35"/>
    </location>
</feature>
<comment type="subcellular location">
    <subcellularLocation>
        <location evidence="1">Nucleus</location>
    </subcellularLocation>
</comment>
<evidence type="ECO:0000256" key="7">
    <source>
        <dbReference type="ARBA" id="ARBA00023242"/>
    </source>
</evidence>
<feature type="non-terminal residue" evidence="11">
    <location>
        <position position="428"/>
    </location>
</feature>
<dbReference type="SUPFAM" id="SSF57667">
    <property type="entry name" value="beta-beta-alpha zinc fingers"/>
    <property type="match status" value="3"/>
</dbReference>
<evidence type="ECO:0000256" key="1">
    <source>
        <dbReference type="ARBA" id="ARBA00004123"/>
    </source>
</evidence>
<dbReference type="OrthoDB" id="4748970at2759"/>
<comment type="caution">
    <text evidence="11">The sequence shown here is derived from an EMBL/GenBank/DDBJ whole genome shotgun (WGS) entry which is preliminary data.</text>
</comment>
<dbReference type="SMART" id="SM00355">
    <property type="entry name" value="ZnF_C2H2"/>
    <property type="match status" value="10"/>
</dbReference>
<keyword evidence="5" id="KW-0805">Transcription regulation</keyword>